<name>A0A1C3TYQ5_9HYPH</name>
<keyword evidence="6 10" id="KW-0547">Nucleotide-binding</keyword>
<proteinExistence type="inferred from homology"/>
<feature type="binding site" evidence="10">
    <location>
        <begin position="11"/>
        <end position="18"/>
    </location>
    <ligand>
        <name>ATP</name>
        <dbReference type="ChEBI" id="CHEBI:30616"/>
    </ligand>
</feature>
<dbReference type="EMBL" id="FMAC01000001">
    <property type="protein sequence ID" value="SCB08366.1"/>
    <property type="molecule type" value="Genomic_DNA"/>
</dbReference>
<evidence type="ECO:0000256" key="11">
    <source>
        <dbReference type="RuleBase" id="RU003783"/>
    </source>
</evidence>
<dbReference type="PANTHER" id="PTHR11088:SF60">
    <property type="entry name" value="TRNA DIMETHYLALLYLTRANSFERASE"/>
    <property type="match status" value="1"/>
</dbReference>
<dbReference type="PANTHER" id="PTHR11088">
    <property type="entry name" value="TRNA DIMETHYLALLYLTRANSFERASE"/>
    <property type="match status" value="1"/>
</dbReference>
<dbReference type="InterPro" id="IPR039657">
    <property type="entry name" value="Dimethylallyltransferase"/>
</dbReference>
<evidence type="ECO:0000256" key="9">
    <source>
        <dbReference type="ARBA" id="ARBA00049563"/>
    </source>
</evidence>
<dbReference type="EC" id="2.5.1.75" evidence="10"/>
<accession>A0A1C3TYQ5</accession>
<dbReference type="InterPro" id="IPR027417">
    <property type="entry name" value="P-loop_NTPase"/>
</dbReference>
<comment type="cofactor">
    <cofactor evidence="1 10">
        <name>Mg(2+)</name>
        <dbReference type="ChEBI" id="CHEBI:18420"/>
    </cofactor>
</comment>
<evidence type="ECO:0000256" key="7">
    <source>
        <dbReference type="ARBA" id="ARBA00022840"/>
    </source>
</evidence>
<feature type="site" description="Interaction with substrate tRNA" evidence="10">
    <location>
        <position position="124"/>
    </location>
</feature>
<dbReference type="AlphaFoldDB" id="A0A1C3TYQ5"/>
<protein>
    <recommendedName>
        <fullName evidence="10">tRNA dimethylallyltransferase</fullName>
        <ecNumber evidence="10">2.5.1.75</ecNumber>
    </recommendedName>
    <alternativeName>
        <fullName evidence="10">Dimethylallyl diphosphate:tRNA dimethylallyltransferase</fullName>
        <shortName evidence="10">DMAPP:tRNA dimethylallyltransferase</shortName>
        <shortName evidence="10">DMATase</shortName>
    </alternativeName>
    <alternativeName>
        <fullName evidence="10">Isopentenyl-diphosphate:tRNA isopentenyltransferase</fullName>
        <shortName evidence="10">IPP transferase</shortName>
        <shortName evidence="10">IPPT</shortName>
        <shortName evidence="10">IPTase</shortName>
    </alternativeName>
</protein>
<evidence type="ECO:0000256" key="13">
    <source>
        <dbReference type="RuleBase" id="RU003785"/>
    </source>
</evidence>
<keyword evidence="5 10" id="KW-0819">tRNA processing</keyword>
<gene>
    <name evidence="10" type="primary">miaA</name>
    <name evidence="14" type="ORF">GA0061100_101311</name>
</gene>
<feature type="site" description="Interaction with substrate tRNA" evidence="10">
    <location>
        <position position="102"/>
    </location>
</feature>
<dbReference type="RefSeq" id="WP_425298635.1">
    <property type="nucleotide sequence ID" value="NZ_FMAC01000001.1"/>
</dbReference>
<comment type="similarity">
    <text evidence="3 10 13">Belongs to the IPP transferase family.</text>
</comment>
<dbReference type="STRING" id="52131.GA0061100_101311"/>
<dbReference type="GO" id="GO:0052381">
    <property type="term" value="F:tRNA dimethylallyltransferase activity"/>
    <property type="evidence" value="ECO:0007669"/>
    <property type="project" value="UniProtKB-UniRule"/>
</dbReference>
<evidence type="ECO:0000256" key="12">
    <source>
        <dbReference type="RuleBase" id="RU003784"/>
    </source>
</evidence>
<feature type="region of interest" description="Interaction with substrate tRNA" evidence="10">
    <location>
        <begin position="160"/>
        <end position="164"/>
    </location>
</feature>
<evidence type="ECO:0000256" key="6">
    <source>
        <dbReference type="ARBA" id="ARBA00022741"/>
    </source>
</evidence>
<dbReference type="SUPFAM" id="SSF52540">
    <property type="entry name" value="P-loop containing nucleoside triphosphate hydrolases"/>
    <property type="match status" value="1"/>
</dbReference>
<comment type="subunit">
    <text evidence="10">Monomer.</text>
</comment>
<reference evidence="15" key="1">
    <citation type="submission" date="2016-08" db="EMBL/GenBank/DDBJ databases">
        <authorList>
            <person name="Varghese N."/>
            <person name="Submissions Spin"/>
        </authorList>
    </citation>
    <scope>NUCLEOTIDE SEQUENCE [LARGE SCALE GENOMIC DNA]</scope>
    <source>
        <strain evidence="15">CCBAU 57015</strain>
    </source>
</reference>
<dbReference type="GO" id="GO:0005524">
    <property type="term" value="F:ATP binding"/>
    <property type="evidence" value="ECO:0007669"/>
    <property type="project" value="UniProtKB-UniRule"/>
</dbReference>
<keyword evidence="15" id="KW-1185">Reference proteome</keyword>
<comment type="catalytic activity">
    <reaction evidence="9 10 11">
        <text>adenosine(37) in tRNA + dimethylallyl diphosphate = N(6)-dimethylallyladenosine(37) in tRNA + diphosphate</text>
        <dbReference type="Rhea" id="RHEA:26482"/>
        <dbReference type="Rhea" id="RHEA-COMP:10162"/>
        <dbReference type="Rhea" id="RHEA-COMP:10375"/>
        <dbReference type="ChEBI" id="CHEBI:33019"/>
        <dbReference type="ChEBI" id="CHEBI:57623"/>
        <dbReference type="ChEBI" id="CHEBI:74411"/>
        <dbReference type="ChEBI" id="CHEBI:74415"/>
        <dbReference type="EC" id="2.5.1.75"/>
    </reaction>
</comment>
<evidence type="ECO:0000256" key="2">
    <source>
        <dbReference type="ARBA" id="ARBA00003213"/>
    </source>
</evidence>
<keyword evidence="4 10" id="KW-0808">Transferase</keyword>
<comment type="function">
    <text evidence="2 10 12">Catalyzes the transfer of a dimethylallyl group onto the adenine at position 37 in tRNAs that read codons beginning with uridine, leading to the formation of N6-(dimethylallyl)adenosine (i(6)A).</text>
</comment>
<organism evidence="14 15">
    <name type="scientific">Rhizobium hainanense</name>
    <dbReference type="NCBI Taxonomy" id="52131"/>
    <lineage>
        <taxon>Bacteria</taxon>
        <taxon>Pseudomonadati</taxon>
        <taxon>Pseudomonadota</taxon>
        <taxon>Alphaproteobacteria</taxon>
        <taxon>Hyphomicrobiales</taxon>
        <taxon>Rhizobiaceae</taxon>
        <taxon>Rhizobium/Agrobacterium group</taxon>
        <taxon>Rhizobium</taxon>
    </lineage>
</organism>
<sequence length="293" mass="32113">MSNIDAILITGPTASGKSALAVELARSHDGVVINADSMQVYDTLRVLTARPSEADMEGIPHHLYGHVPAGQAYSTGVWLREAGALIERLRDEGRMPVFVGGTGLYFKALTGGLSDMPEIPPDIRNQLRGRLLAEGPEVLHRELAERDNAVAETLNPQDGQRIVRALEVLEATGRSIAAFQGKTGPMIIDPDRARKIVVLPERAILHERINSRFETMLALGAEAEVRALLALDLPPERPVMKAIGVAQIAAMLRGEMTRAEVVENGAAATRQYAKRQMTWFRNQMDESWERLSP</sequence>
<feature type="binding site" evidence="10">
    <location>
        <begin position="13"/>
        <end position="18"/>
    </location>
    <ligand>
        <name>substrate</name>
    </ligand>
</feature>
<dbReference type="GO" id="GO:0006400">
    <property type="term" value="P:tRNA modification"/>
    <property type="evidence" value="ECO:0007669"/>
    <property type="project" value="TreeGrafter"/>
</dbReference>
<evidence type="ECO:0000313" key="15">
    <source>
        <dbReference type="Proteomes" id="UP000186228"/>
    </source>
</evidence>
<dbReference type="NCBIfam" id="TIGR00174">
    <property type="entry name" value="miaA"/>
    <property type="match status" value="1"/>
</dbReference>
<dbReference type="HAMAP" id="MF_00185">
    <property type="entry name" value="IPP_trans"/>
    <property type="match status" value="1"/>
</dbReference>
<evidence type="ECO:0000256" key="4">
    <source>
        <dbReference type="ARBA" id="ARBA00022679"/>
    </source>
</evidence>
<evidence type="ECO:0000256" key="5">
    <source>
        <dbReference type="ARBA" id="ARBA00022694"/>
    </source>
</evidence>
<dbReference type="Gene3D" id="3.40.50.300">
    <property type="entry name" value="P-loop containing nucleotide triphosphate hydrolases"/>
    <property type="match status" value="1"/>
</dbReference>
<keyword evidence="7 10" id="KW-0067">ATP-binding</keyword>
<keyword evidence="8 10" id="KW-0460">Magnesium</keyword>
<evidence type="ECO:0000256" key="10">
    <source>
        <dbReference type="HAMAP-Rule" id="MF_00185"/>
    </source>
</evidence>
<dbReference type="Proteomes" id="UP000186228">
    <property type="component" value="Unassembled WGS sequence"/>
</dbReference>
<dbReference type="Gene3D" id="1.10.20.140">
    <property type="match status" value="1"/>
</dbReference>
<dbReference type="InterPro" id="IPR018022">
    <property type="entry name" value="IPT"/>
</dbReference>
<comment type="caution">
    <text evidence="10">Lacks conserved residue(s) required for the propagation of feature annotation.</text>
</comment>
<evidence type="ECO:0000313" key="14">
    <source>
        <dbReference type="EMBL" id="SCB08366.1"/>
    </source>
</evidence>
<evidence type="ECO:0000256" key="8">
    <source>
        <dbReference type="ARBA" id="ARBA00022842"/>
    </source>
</evidence>
<feature type="region of interest" description="Interaction with substrate tRNA" evidence="10">
    <location>
        <begin position="36"/>
        <end position="39"/>
    </location>
</feature>
<evidence type="ECO:0000256" key="3">
    <source>
        <dbReference type="ARBA" id="ARBA00005842"/>
    </source>
</evidence>
<dbReference type="Pfam" id="PF01715">
    <property type="entry name" value="IPPT"/>
    <property type="match status" value="1"/>
</dbReference>
<evidence type="ECO:0000256" key="1">
    <source>
        <dbReference type="ARBA" id="ARBA00001946"/>
    </source>
</evidence>